<dbReference type="EMBL" id="BMEC01000005">
    <property type="protein sequence ID" value="GGC33665.1"/>
    <property type="molecule type" value="Genomic_DNA"/>
</dbReference>
<organism evidence="1 2">
    <name type="scientific">Marivirga lumbricoides</name>
    <dbReference type="NCBI Taxonomy" id="1046115"/>
    <lineage>
        <taxon>Bacteria</taxon>
        <taxon>Pseudomonadati</taxon>
        <taxon>Bacteroidota</taxon>
        <taxon>Cytophagia</taxon>
        <taxon>Cytophagales</taxon>
        <taxon>Marivirgaceae</taxon>
        <taxon>Marivirga</taxon>
    </lineage>
</organism>
<reference evidence="2" key="1">
    <citation type="journal article" date="2019" name="Int. J. Syst. Evol. Microbiol.">
        <title>The Global Catalogue of Microorganisms (GCM) 10K type strain sequencing project: providing services to taxonomists for standard genome sequencing and annotation.</title>
        <authorList>
            <consortium name="The Broad Institute Genomics Platform"/>
            <consortium name="The Broad Institute Genome Sequencing Center for Infectious Disease"/>
            <person name="Wu L."/>
            <person name="Ma J."/>
        </authorList>
    </citation>
    <scope>NUCLEOTIDE SEQUENCE [LARGE SCALE GENOMIC DNA]</scope>
    <source>
        <strain evidence="2">CGMCC 1.10832</strain>
    </source>
</reference>
<dbReference type="Pfam" id="PF00805">
    <property type="entry name" value="Pentapeptide"/>
    <property type="match status" value="1"/>
</dbReference>
<dbReference type="InterPro" id="IPR001646">
    <property type="entry name" value="5peptide_repeat"/>
</dbReference>
<dbReference type="RefSeq" id="WP_188462693.1">
    <property type="nucleotide sequence ID" value="NZ_BAABHU010000005.1"/>
</dbReference>
<gene>
    <name evidence="1" type="ORF">GCM10011506_18900</name>
</gene>
<evidence type="ECO:0008006" key="3">
    <source>
        <dbReference type="Google" id="ProtNLM"/>
    </source>
</evidence>
<evidence type="ECO:0000313" key="1">
    <source>
        <dbReference type="EMBL" id="GGC33665.1"/>
    </source>
</evidence>
<protein>
    <recommendedName>
        <fullName evidence="3">Pentapeptide repeat-containing protein</fullName>
    </recommendedName>
</protein>
<dbReference type="SUPFAM" id="SSF141571">
    <property type="entry name" value="Pentapeptide repeat-like"/>
    <property type="match status" value="1"/>
</dbReference>
<evidence type="ECO:0000313" key="2">
    <source>
        <dbReference type="Proteomes" id="UP000636010"/>
    </source>
</evidence>
<sequence>MQQRLINRWKSQEGKYLLSEVLSKLSCNKSLDTIKGLEKYAGRWDLRGAPLSTLKSERKIEGEGTSFTQKYGSLKLKNIHVESIDFSYADISYSWWQQCRVNNCIFEGTKAKELQIYASDFFNCTFRNTSFNYSFLNNNLGKNSGSYKRVNFIECDLKECIFSFPEIENCIFENCNLMATNFDGSRFKHCKFIGKVDSPWFSGYSTTAQKSIFWIFNRVNPKDYPNLMQNVDFSEADLIGVSFINEIDLSQCVFPKDDEKYIVVRNLKKVYHTVERLMREKWDTNELRKGVSLLNNLYFTKDRQNQNIDFIDKKIMVFSDEKSDFGEKFFSLIKETNKKVNS</sequence>
<dbReference type="Proteomes" id="UP000636010">
    <property type="component" value="Unassembled WGS sequence"/>
</dbReference>
<dbReference type="Gene3D" id="2.160.20.80">
    <property type="entry name" value="E3 ubiquitin-protein ligase SopA"/>
    <property type="match status" value="1"/>
</dbReference>
<proteinExistence type="predicted"/>
<accession>A0ABQ1M6Q8</accession>
<name>A0ABQ1M6Q8_9BACT</name>
<keyword evidence="2" id="KW-1185">Reference proteome</keyword>
<comment type="caution">
    <text evidence="1">The sequence shown here is derived from an EMBL/GenBank/DDBJ whole genome shotgun (WGS) entry which is preliminary data.</text>
</comment>